<dbReference type="GO" id="GO:1903785">
    <property type="term" value="P:L-valine transmembrane transport"/>
    <property type="evidence" value="ECO:0007669"/>
    <property type="project" value="TreeGrafter"/>
</dbReference>
<evidence type="ECO:0000313" key="9">
    <source>
        <dbReference type="EMBL" id="RBQ29383.1"/>
    </source>
</evidence>
<dbReference type="PANTHER" id="PTHR34979">
    <property type="entry name" value="INNER MEMBRANE PROTEIN YGAZ"/>
    <property type="match status" value="1"/>
</dbReference>
<evidence type="ECO:0000313" key="10">
    <source>
        <dbReference type="Proteomes" id="UP000252669"/>
    </source>
</evidence>
<dbReference type="AlphaFoldDB" id="A0A366MU46"/>
<keyword evidence="5 8" id="KW-0812">Transmembrane</keyword>
<proteinExistence type="inferred from homology"/>
<evidence type="ECO:0000256" key="5">
    <source>
        <dbReference type="ARBA" id="ARBA00022692"/>
    </source>
</evidence>
<sequence length="229" mass="26320">MFFEKAFLKLVQIIKITSPIFFGYIPLGMAFGIFAVSSDIPWYFATLMSALVYAGSAEFLVVAFILSFASLFEVFITIFLVNFRHFFYGISMLNDFKNLKGLVKKYSIFSLTDETFALFKLIDIKNDEKQKVYFFITLLSQIYWVFGVFLGSYFGQFLNFDSTGIGFMLTSLFVVLAIELYKKLKSKIVLLISCIVGIFGLFLPNEYMLIVCLTICTIFIILFRGRIQI</sequence>
<comment type="subcellular location">
    <subcellularLocation>
        <location evidence="1">Cell membrane</location>
        <topology evidence="1">Multi-pass membrane protein</topology>
    </subcellularLocation>
</comment>
<dbReference type="Pfam" id="PF03591">
    <property type="entry name" value="AzlC"/>
    <property type="match status" value="1"/>
</dbReference>
<keyword evidence="7 8" id="KW-0472">Membrane</keyword>
<organism evidence="9 10">
    <name type="scientific">Aliarcobacter vitoriensis</name>
    <dbReference type="NCBI Taxonomy" id="2011099"/>
    <lineage>
        <taxon>Bacteria</taxon>
        <taxon>Pseudomonadati</taxon>
        <taxon>Campylobacterota</taxon>
        <taxon>Epsilonproteobacteria</taxon>
        <taxon>Campylobacterales</taxon>
        <taxon>Arcobacteraceae</taxon>
        <taxon>Aliarcobacter</taxon>
    </lineage>
</organism>
<feature type="transmembrane region" description="Helical" evidence="8">
    <location>
        <begin position="188"/>
        <end position="203"/>
    </location>
</feature>
<keyword evidence="10" id="KW-1185">Reference proteome</keyword>
<keyword evidence="6 8" id="KW-1133">Transmembrane helix</keyword>
<dbReference type="Proteomes" id="UP000252669">
    <property type="component" value="Unassembled WGS sequence"/>
</dbReference>
<protein>
    <submittedName>
        <fullName evidence="9">Branched-chain amino acid transporter AzlC</fullName>
    </submittedName>
</protein>
<name>A0A366MU46_9BACT</name>
<feature type="transmembrane region" description="Helical" evidence="8">
    <location>
        <begin position="209"/>
        <end position="227"/>
    </location>
</feature>
<evidence type="ECO:0000256" key="4">
    <source>
        <dbReference type="ARBA" id="ARBA00022475"/>
    </source>
</evidence>
<evidence type="ECO:0000256" key="1">
    <source>
        <dbReference type="ARBA" id="ARBA00004651"/>
    </source>
</evidence>
<reference evidence="9 10" key="1">
    <citation type="submission" date="2017-10" db="EMBL/GenBank/DDBJ databases">
        <title>Genomics of the genus Arcobacter.</title>
        <authorList>
            <person name="Perez-Cataluna A."/>
            <person name="Figueras M.J."/>
        </authorList>
    </citation>
    <scope>NUCLEOTIDE SEQUENCE [LARGE SCALE GENOMIC DNA]</scope>
    <source>
        <strain evidence="9 10">CECT 9230</strain>
    </source>
</reference>
<evidence type="ECO:0000256" key="3">
    <source>
        <dbReference type="ARBA" id="ARBA00022448"/>
    </source>
</evidence>
<dbReference type="GO" id="GO:0005886">
    <property type="term" value="C:plasma membrane"/>
    <property type="evidence" value="ECO:0007669"/>
    <property type="project" value="UniProtKB-SubCell"/>
</dbReference>
<feature type="transmembrane region" description="Helical" evidence="8">
    <location>
        <begin position="160"/>
        <end position="181"/>
    </location>
</feature>
<keyword evidence="3" id="KW-0813">Transport</keyword>
<dbReference type="PANTHER" id="PTHR34979:SF1">
    <property type="entry name" value="INNER MEMBRANE PROTEIN YGAZ"/>
    <property type="match status" value="1"/>
</dbReference>
<dbReference type="RefSeq" id="WP_113893893.1">
    <property type="nucleotide sequence ID" value="NZ_JANJGA010000006.1"/>
</dbReference>
<accession>A0A366MU46</accession>
<evidence type="ECO:0000256" key="2">
    <source>
        <dbReference type="ARBA" id="ARBA00010735"/>
    </source>
</evidence>
<feature type="transmembrane region" description="Helical" evidence="8">
    <location>
        <begin position="132"/>
        <end position="154"/>
    </location>
</feature>
<dbReference type="EMBL" id="PDKB01000006">
    <property type="protein sequence ID" value="RBQ29383.1"/>
    <property type="molecule type" value="Genomic_DNA"/>
</dbReference>
<evidence type="ECO:0000256" key="6">
    <source>
        <dbReference type="ARBA" id="ARBA00022989"/>
    </source>
</evidence>
<feature type="transmembrane region" description="Helical" evidence="8">
    <location>
        <begin position="59"/>
        <end position="83"/>
    </location>
</feature>
<keyword evidence="4" id="KW-1003">Cell membrane</keyword>
<comment type="similarity">
    <text evidence="2">Belongs to the AzlC family.</text>
</comment>
<evidence type="ECO:0000256" key="8">
    <source>
        <dbReference type="SAM" id="Phobius"/>
    </source>
</evidence>
<dbReference type="OrthoDB" id="9803444at2"/>
<feature type="transmembrane region" description="Helical" evidence="8">
    <location>
        <begin position="21"/>
        <end position="44"/>
    </location>
</feature>
<dbReference type="InterPro" id="IPR011606">
    <property type="entry name" value="Brnchd-chn_aa_trnsp_permease"/>
</dbReference>
<comment type="caution">
    <text evidence="9">The sequence shown here is derived from an EMBL/GenBank/DDBJ whole genome shotgun (WGS) entry which is preliminary data.</text>
</comment>
<evidence type="ECO:0000256" key="7">
    <source>
        <dbReference type="ARBA" id="ARBA00023136"/>
    </source>
</evidence>
<gene>
    <name evidence="9" type="ORF">CRU91_04680</name>
</gene>